<dbReference type="Pfam" id="PF00488">
    <property type="entry name" value="MutS_V"/>
    <property type="match status" value="1"/>
</dbReference>
<dbReference type="GO" id="GO:0030983">
    <property type="term" value="F:mismatched DNA binding"/>
    <property type="evidence" value="ECO:0007669"/>
    <property type="project" value="InterPro"/>
</dbReference>
<proteinExistence type="predicted"/>
<accession>A0AAW2H6G4</accession>
<dbReference type="SMART" id="SM00534">
    <property type="entry name" value="MUTSac"/>
    <property type="match status" value="1"/>
</dbReference>
<dbReference type="GO" id="GO:0006298">
    <property type="term" value="P:mismatch repair"/>
    <property type="evidence" value="ECO:0007669"/>
    <property type="project" value="InterPro"/>
</dbReference>
<dbReference type="SUPFAM" id="SSF52540">
    <property type="entry name" value="P-loop containing nucleoside triphosphate hydrolases"/>
    <property type="match status" value="1"/>
</dbReference>
<name>A0AAW2H6G4_9NEOP</name>
<dbReference type="PANTHER" id="PTHR11361:SF34">
    <property type="entry name" value="DNA MISMATCH REPAIR PROTEIN MSH1, MITOCHONDRIAL"/>
    <property type="match status" value="1"/>
</dbReference>
<evidence type="ECO:0000256" key="3">
    <source>
        <dbReference type="ARBA" id="ARBA00023125"/>
    </source>
</evidence>
<evidence type="ECO:0000259" key="4">
    <source>
        <dbReference type="PROSITE" id="PS00486"/>
    </source>
</evidence>
<protein>
    <recommendedName>
        <fullName evidence="4">DNA mismatch repair proteins mutS family domain-containing protein</fullName>
    </recommendedName>
</protein>
<evidence type="ECO:0000256" key="2">
    <source>
        <dbReference type="ARBA" id="ARBA00022840"/>
    </source>
</evidence>
<dbReference type="Gene3D" id="3.40.50.300">
    <property type="entry name" value="P-loop containing nucleotide triphosphate hydrolases"/>
    <property type="match status" value="1"/>
</dbReference>
<sequence>MGSYVPAKSAQIGIVDAVFSRVGSSDNLYKGQSTFMVEMLETSIILSNASNRSFVILDEIGRGTSTYDGMSIAFGVIYYLHNILKAKTLFATHYHELTELKKNLKCLKTFYMLVEDYNGELIFMHNVIEGIMDKSYGIYAAKLAGMPNKVIKKAEIYLNELEKRDNNKHTLPLFDTIFDLNDNKNSLVNEESIKTLDAHKEFIKVASLNNEELQVIENIKSIRVEEVTPLQALEVLNDLKQILLNKTSSKN</sequence>
<feature type="domain" description="DNA mismatch repair proteins mutS family" evidence="4">
    <location>
        <begin position="53"/>
        <end position="69"/>
    </location>
</feature>
<dbReference type="InterPro" id="IPR000432">
    <property type="entry name" value="DNA_mismatch_repair_MutS_C"/>
</dbReference>
<dbReference type="InterPro" id="IPR045076">
    <property type="entry name" value="MutS"/>
</dbReference>
<keyword evidence="2" id="KW-0067">ATP-binding</keyword>
<evidence type="ECO:0000256" key="1">
    <source>
        <dbReference type="ARBA" id="ARBA00022741"/>
    </source>
</evidence>
<organism evidence="5">
    <name type="scientific">Menopon gallinae</name>
    <name type="common">poultry shaft louse</name>
    <dbReference type="NCBI Taxonomy" id="328185"/>
    <lineage>
        <taxon>Eukaryota</taxon>
        <taxon>Metazoa</taxon>
        <taxon>Ecdysozoa</taxon>
        <taxon>Arthropoda</taxon>
        <taxon>Hexapoda</taxon>
        <taxon>Insecta</taxon>
        <taxon>Pterygota</taxon>
        <taxon>Neoptera</taxon>
        <taxon>Paraneoptera</taxon>
        <taxon>Psocodea</taxon>
        <taxon>Troctomorpha</taxon>
        <taxon>Phthiraptera</taxon>
        <taxon>Amblycera</taxon>
        <taxon>Menoponidae</taxon>
        <taxon>Menopon</taxon>
    </lineage>
</organism>
<evidence type="ECO:0000313" key="5">
    <source>
        <dbReference type="EMBL" id="KAL0263907.1"/>
    </source>
</evidence>
<dbReference type="GO" id="GO:0005524">
    <property type="term" value="F:ATP binding"/>
    <property type="evidence" value="ECO:0007669"/>
    <property type="project" value="UniProtKB-KW"/>
</dbReference>
<reference evidence="5" key="1">
    <citation type="journal article" date="2024" name="Gigascience">
        <title>Chromosome-level genome of the poultry shaft louse Menopon gallinae provides insight into the host-switching and adaptive evolution of parasitic lice.</title>
        <authorList>
            <person name="Xu Y."/>
            <person name="Ma L."/>
            <person name="Liu S."/>
            <person name="Liang Y."/>
            <person name="Liu Q."/>
            <person name="He Z."/>
            <person name="Tian L."/>
            <person name="Duan Y."/>
            <person name="Cai W."/>
            <person name="Li H."/>
            <person name="Song F."/>
        </authorList>
    </citation>
    <scope>NUCLEOTIDE SEQUENCE</scope>
    <source>
        <strain evidence="5">Cailab_2023a</strain>
    </source>
</reference>
<dbReference type="AlphaFoldDB" id="A0AAW2H6G4"/>
<dbReference type="PANTHER" id="PTHR11361">
    <property type="entry name" value="DNA MISMATCH REPAIR PROTEIN MUTS FAMILY MEMBER"/>
    <property type="match status" value="1"/>
</dbReference>
<dbReference type="EMBL" id="JARGDH010000077">
    <property type="protein sequence ID" value="KAL0263907.1"/>
    <property type="molecule type" value="Genomic_DNA"/>
</dbReference>
<gene>
    <name evidence="5" type="ORF">PYX00_011202</name>
</gene>
<comment type="caution">
    <text evidence="5">The sequence shown here is derived from an EMBL/GenBank/DDBJ whole genome shotgun (WGS) entry which is preliminary data.</text>
</comment>
<dbReference type="PROSITE" id="PS00486">
    <property type="entry name" value="DNA_MISMATCH_REPAIR_2"/>
    <property type="match status" value="1"/>
</dbReference>
<dbReference type="InterPro" id="IPR027417">
    <property type="entry name" value="P-loop_NTPase"/>
</dbReference>
<keyword evidence="1" id="KW-0547">Nucleotide-binding</keyword>
<keyword evidence="3" id="KW-0238">DNA-binding</keyword>
<dbReference type="GO" id="GO:0140664">
    <property type="term" value="F:ATP-dependent DNA damage sensor activity"/>
    <property type="evidence" value="ECO:0007669"/>
    <property type="project" value="InterPro"/>
</dbReference>